<dbReference type="RefSeq" id="WP_068143560.1">
    <property type="nucleotide sequence ID" value="NZ_JBHSCR010000014.1"/>
</dbReference>
<dbReference type="SUPFAM" id="SSF53335">
    <property type="entry name" value="S-adenosyl-L-methionine-dependent methyltransferases"/>
    <property type="match status" value="1"/>
</dbReference>
<organism evidence="3 4">
    <name type="scientific">Kordiimonas lipolytica</name>
    <dbReference type="NCBI Taxonomy" id="1662421"/>
    <lineage>
        <taxon>Bacteria</taxon>
        <taxon>Pseudomonadati</taxon>
        <taxon>Pseudomonadota</taxon>
        <taxon>Alphaproteobacteria</taxon>
        <taxon>Kordiimonadales</taxon>
        <taxon>Kordiimonadaceae</taxon>
        <taxon>Kordiimonas</taxon>
    </lineage>
</organism>
<dbReference type="PANTHER" id="PTHR43861">
    <property type="entry name" value="TRANS-ACONITATE 2-METHYLTRANSFERASE-RELATED"/>
    <property type="match status" value="1"/>
</dbReference>
<dbReference type="Pfam" id="PF13649">
    <property type="entry name" value="Methyltransf_25"/>
    <property type="match status" value="1"/>
</dbReference>
<dbReference type="CDD" id="cd02440">
    <property type="entry name" value="AdoMet_MTases"/>
    <property type="match status" value="1"/>
</dbReference>
<evidence type="ECO:0000313" key="4">
    <source>
        <dbReference type="Proteomes" id="UP001595776"/>
    </source>
</evidence>
<name>A0ABV8UCG7_9PROT</name>
<dbReference type="EC" id="2.1.1.-" evidence="3"/>
<dbReference type="Gene3D" id="3.40.50.150">
    <property type="entry name" value="Vaccinia Virus protein VP39"/>
    <property type="match status" value="1"/>
</dbReference>
<keyword evidence="1 3" id="KW-0808">Transferase</keyword>
<dbReference type="EMBL" id="JBHSCR010000014">
    <property type="protein sequence ID" value="MFC4348907.1"/>
    <property type="molecule type" value="Genomic_DNA"/>
</dbReference>
<dbReference type="GO" id="GO:0008168">
    <property type="term" value="F:methyltransferase activity"/>
    <property type="evidence" value="ECO:0007669"/>
    <property type="project" value="UniProtKB-KW"/>
</dbReference>
<comment type="caution">
    <text evidence="3">The sequence shown here is derived from an EMBL/GenBank/DDBJ whole genome shotgun (WGS) entry which is preliminary data.</text>
</comment>
<feature type="domain" description="Methyltransferase" evidence="2">
    <location>
        <begin position="43"/>
        <end position="136"/>
    </location>
</feature>
<evidence type="ECO:0000256" key="1">
    <source>
        <dbReference type="ARBA" id="ARBA00022679"/>
    </source>
</evidence>
<dbReference type="InterPro" id="IPR041698">
    <property type="entry name" value="Methyltransf_25"/>
</dbReference>
<protein>
    <submittedName>
        <fullName evidence="3">Class I SAM-dependent methyltransferase</fullName>
        <ecNumber evidence="3">2.1.1.-</ecNumber>
    </submittedName>
</protein>
<evidence type="ECO:0000313" key="3">
    <source>
        <dbReference type="EMBL" id="MFC4348907.1"/>
    </source>
</evidence>
<dbReference type="GO" id="GO:0032259">
    <property type="term" value="P:methylation"/>
    <property type="evidence" value="ECO:0007669"/>
    <property type="project" value="UniProtKB-KW"/>
</dbReference>
<dbReference type="InterPro" id="IPR029063">
    <property type="entry name" value="SAM-dependent_MTases_sf"/>
</dbReference>
<proteinExistence type="predicted"/>
<evidence type="ECO:0000259" key="2">
    <source>
        <dbReference type="Pfam" id="PF13649"/>
    </source>
</evidence>
<keyword evidence="4" id="KW-1185">Reference proteome</keyword>
<gene>
    <name evidence="3" type="ORF">ACFO5Q_13725</name>
</gene>
<keyword evidence="3" id="KW-0489">Methyltransferase</keyword>
<reference evidence="4" key="1">
    <citation type="journal article" date="2019" name="Int. J. Syst. Evol. Microbiol.">
        <title>The Global Catalogue of Microorganisms (GCM) 10K type strain sequencing project: providing services to taxonomists for standard genome sequencing and annotation.</title>
        <authorList>
            <consortium name="The Broad Institute Genomics Platform"/>
            <consortium name="The Broad Institute Genome Sequencing Center for Infectious Disease"/>
            <person name="Wu L."/>
            <person name="Ma J."/>
        </authorList>
    </citation>
    <scope>NUCLEOTIDE SEQUENCE [LARGE SCALE GENOMIC DNA]</scope>
    <source>
        <strain evidence="4">CGMCC 1.15304</strain>
    </source>
</reference>
<accession>A0ABV8UCG7</accession>
<dbReference type="Proteomes" id="UP001595776">
    <property type="component" value="Unassembled WGS sequence"/>
</dbReference>
<sequence>MHQDAKFWNRVAARYAKAKIGDMPSYERKLEVTRSYFTPDMEVFEIGCGTGSTALLHAPHVKHIRATDISEEMIAIARTKAEAEGVTNVSFEVAAIDDLDVPNESQDMVMAHSILHLLENRQAVIQRCYDMLKPGGLMVTSTACLKDGLGWVRFLLPLMRLVRFAPSVVKFFSAAELEKEFTDAGFSVAYKWQPGPKKALFMVLRKPE</sequence>